<accession>A0A8J3D4X0</accession>
<gene>
    <name evidence="4" type="ORF">GCM10007390_01540</name>
</gene>
<keyword evidence="5" id="KW-1185">Reference proteome</keyword>
<feature type="transmembrane region" description="Helical" evidence="1">
    <location>
        <begin position="91"/>
        <end position="111"/>
    </location>
</feature>
<evidence type="ECO:0000313" key="4">
    <source>
        <dbReference type="EMBL" id="GHB52564.1"/>
    </source>
</evidence>
<evidence type="ECO:0000256" key="1">
    <source>
        <dbReference type="SAM" id="Phobius"/>
    </source>
</evidence>
<dbReference type="PANTHER" id="PTHR30273">
    <property type="entry name" value="PERIPLASMIC SIGNAL SENSOR AND SIGMA FACTOR ACTIVATOR FECR-RELATED"/>
    <property type="match status" value="1"/>
</dbReference>
<proteinExistence type="predicted"/>
<dbReference type="Gene3D" id="2.60.120.1440">
    <property type="match status" value="1"/>
</dbReference>
<name>A0A8J3D4X0_9BACT</name>
<keyword evidence="1" id="KW-0812">Transmembrane</keyword>
<dbReference type="AlphaFoldDB" id="A0A8J3D4X0"/>
<sequence length="334" mass="38661">MNQIINRELLFLYWSGLATPMQQKLIVRWLEDPSHQETFYQWLIEWEELHPQALGDSEDAWTSLTQQLEKQGETTPAYHIYKQTPRTWLGIFRWWTVAASLVLIGGLSFLLRERLFYTTHQTGNGEIISLQLPDGSRATLNANSELRVPALFLPYCDRTVKLAGEADFSVTHRSNKQRFVVETSSEVNVVVLGTEFVVRSRKDRFRVALHTGKIALEQRTRQGDKPVVTLRPGDVAYTDSGKDRQLQLMSHQPTRELAAWQEHLFVFDHHSLSEVLLMLKEQFGESIKLENASLATYQITGRFRAERAEDLLEIITELTGYRIETRNNQKYLVK</sequence>
<dbReference type="Pfam" id="PF16344">
    <property type="entry name" value="FecR_C"/>
    <property type="match status" value="1"/>
</dbReference>
<keyword evidence="1" id="KW-1133">Transmembrane helix</keyword>
<protein>
    <submittedName>
        <fullName evidence="4">Anti-sigma factor</fullName>
    </submittedName>
</protein>
<keyword evidence="1" id="KW-0472">Membrane</keyword>
<dbReference type="RefSeq" id="WP_189562437.1">
    <property type="nucleotide sequence ID" value="NZ_BMXF01000001.1"/>
</dbReference>
<evidence type="ECO:0000313" key="5">
    <source>
        <dbReference type="Proteomes" id="UP000598271"/>
    </source>
</evidence>
<reference evidence="4 5" key="1">
    <citation type="journal article" date="2014" name="Int. J. Syst. Evol. Microbiol.">
        <title>Complete genome sequence of Corynebacterium casei LMG S-19264T (=DSM 44701T), isolated from a smear-ripened cheese.</title>
        <authorList>
            <consortium name="US DOE Joint Genome Institute (JGI-PGF)"/>
            <person name="Walter F."/>
            <person name="Albersmeier A."/>
            <person name="Kalinowski J."/>
            <person name="Ruckert C."/>
        </authorList>
    </citation>
    <scope>NUCLEOTIDE SEQUENCE [LARGE SCALE GENOMIC DNA]</scope>
    <source>
        <strain evidence="4 5">KCTC 12866</strain>
    </source>
</reference>
<dbReference type="InterPro" id="IPR012373">
    <property type="entry name" value="Ferrdict_sens_TM"/>
</dbReference>
<dbReference type="EMBL" id="BMXF01000001">
    <property type="protein sequence ID" value="GHB52564.1"/>
    <property type="molecule type" value="Genomic_DNA"/>
</dbReference>
<feature type="domain" description="Protein FecR C-terminal" evidence="3">
    <location>
        <begin position="265"/>
        <end position="329"/>
    </location>
</feature>
<organism evidence="4 5">
    <name type="scientific">Persicitalea jodogahamensis</name>
    <dbReference type="NCBI Taxonomy" id="402147"/>
    <lineage>
        <taxon>Bacteria</taxon>
        <taxon>Pseudomonadati</taxon>
        <taxon>Bacteroidota</taxon>
        <taxon>Cytophagia</taxon>
        <taxon>Cytophagales</taxon>
        <taxon>Spirosomataceae</taxon>
        <taxon>Persicitalea</taxon>
    </lineage>
</organism>
<dbReference type="Gene3D" id="3.55.50.30">
    <property type="match status" value="1"/>
</dbReference>
<dbReference type="PIRSF" id="PIRSF018266">
    <property type="entry name" value="FecR"/>
    <property type="match status" value="1"/>
</dbReference>
<dbReference type="PANTHER" id="PTHR30273:SF2">
    <property type="entry name" value="PROTEIN FECR"/>
    <property type="match status" value="1"/>
</dbReference>
<feature type="domain" description="FecR protein" evidence="2">
    <location>
        <begin position="119"/>
        <end position="214"/>
    </location>
</feature>
<dbReference type="GO" id="GO:0016989">
    <property type="term" value="F:sigma factor antagonist activity"/>
    <property type="evidence" value="ECO:0007669"/>
    <property type="project" value="TreeGrafter"/>
</dbReference>
<dbReference type="Proteomes" id="UP000598271">
    <property type="component" value="Unassembled WGS sequence"/>
</dbReference>
<comment type="caution">
    <text evidence="4">The sequence shown here is derived from an EMBL/GenBank/DDBJ whole genome shotgun (WGS) entry which is preliminary data.</text>
</comment>
<evidence type="ECO:0000259" key="3">
    <source>
        <dbReference type="Pfam" id="PF16344"/>
    </source>
</evidence>
<evidence type="ECO:0000259" key="2">
    <source>
        <dbReference type="Pfam" id="PF04773"/>
    </source>
</evidence>
<dbReference type="Pfam" id="PF04773">
    <property type="entry name" value="FecR"/>
    <property type="match status" value="1"/>
</dbReference>
<dbReference type="InterPro" id="IPR032508">
    <property type="entry name" value="FecR_C"/>
</dbReference>
<dbReference type="InterPro" id="IPR006860">
    <property type="entry name" value="FecR"/>
</dbReference>